<sequence>MHTPAFVIISGCSGGGKSTLLAELQRRGHRVIEEPGRRVVQEQMASGGQALPWRDMRAFLERVIEVAQADHAQARRHEGSWIFFDRSLIDAAAALQALTGEEVLQRLGRSHRYHPQVFLTPPWPDIYVQDAERRHDIEAAIAEYERLLHSYPAQGYQVCVLERCSVAQRADFVLDTLAGGPMPQSAPSGLPYAS</sequence>
<evidence type="ECO:0000259" key="1">
    <source>
        <dbReference type="Pfam" id="PF13521"/>
    </source>
</evidence>
<dbReference type="Proteomes" id="UP000076825">
    <property type="component" value="Chromosome 1"/>
</dbReference>
<name>A0A157NRC0_9BORD</name>
<dbReference type="SUPFAM" id="SSF52540">
    <property type="entry name" value="P-loop containing nucleoside triphosphate hydrolases"/>
    <property type="match status" value="1"/>
</dbReference>
<feature type="domain" description="NadR/Ttd14 AAA" evidence="1">
    <location>
        <begin position="7"/>
        <end position="169"/>
    </location>
</feature>
<dbReference type="Gene3D" id="3.40.50.300">
    <property type="entry name" value="P-loop containing nucleotide triphosphate hydrolases"/>
    <property type="match status" value="1"/>
</dbReference>
<dbReference type="KEGG" id="btrm:SAMEA390648702366"/>
<organism evidence="2 3">
    <name type="scientific">Bordetella trematum</name>
    <dbReference type="NCBI Taxonomy" id="123899"/>
    <lineage>
        <taxon>Bacteria</taxon>
        <taxon>Pseudomonadati</taxon>
        <taxon>Pseudomonadota</taxon>
        <taxon>Betaproteobacteria</taxon>
        <taxon>Burkholderiales</taxon>
        <taxon>Alcaligenaceae</taxon>
        <taxon>Bordetella</taxon>
    </lineage>
</organism>
<dbReference type="STRING" id="123899.SAMEA3906487_02366"/>
<accession>A0A157NRC0</accession>
<gene>
    <name evidence="2" type="ORF">SAMEA3906487_02366</name>
</gene>
<evidence type="ECO:0000313" key="3">
    <source>
        <dbReference type="Proteomes" id="UP000076825"/>
    </source>
</evidence>
<keyword evidence="3" id="KW-1185">Reference proteome</keyword>
<dbReference type="AlphaFoldDB" id="A0A157NRC0"/>
<dbReference type="eggNOG" id="COG3911">
    <property type="taxonomic scope" value="Bacteria"/>
</dbReference>
<dbReference type="InterPro" id="IPR038727">
    <property type="entry name" value="NadR/Ttd14_AAA_dom"/>
</dbReference>
<dbReference type="InterPro" id="IPR027417">
    <property type="entry name" value="P-loop_NTPase"/>
</dbReference>
<dbReference type="PATRIC" id="fig|123899.6.peg.2353"/>
<dbReference type="GeneID" id="56590370"/>
<dbReference type="RefSeq" id="WP_051348345.1">
    <property type="nucleotide sequence ID" value="NZ_CP016340.1"/>
</dbReference>
<proteinExistence type="predicted"/>
<protein>
    <recommendedName>
        <fullName evidence="1">NadR/Ttd14 AAA domain-containing protein</fullName>
    </recommendedName>
</protein>
<reference evidence="2 3" key="1">
    <citation type="submission" date="2016-04" db="EMBL/GenBank/DDBJ databases">
        <authorList>
            <consortium name="Pathogen Informatics"/>
        </authorList>
    </citation>
    <scope>NUCLEOTIDE SEQUENCE [LARGE SCALE GENOMIC DNA]</scope>
    <source>
        <strain evidence="2 3">H044680328</strain>
    </source>
</reference>
<evidence type="ECO:0000313" key="2">
    <source>
        <dbReference type="EMBL" id="SAI70691.1"/>
    </source>
</evidence>
<dbReference type="OrthoDB" id="5638848at2"/>
<dbReference type="Pfam" id="PF13521">
    <property type="entry name" value="AAA_28"/>
    <property type="match status" value="1"/>
</dbReference>
<dbReference type="EMBL" id="LT546645">
    <property type="protein sequence ID" value="SAI70691.1"/>
    <property type="molecule type" value="Genomic_DNA"/>
</dbReference>